<dbReference type="PANTHER" id="PTHR33375:SF8">
    <property type="entry name" value="NUCLEOID OCCLUSION PROTEIN"/>
    <property type="match status" value="1"/>
</dbReference>
<dbReference type="FunFam" id="1.10.10.2830:FF:000001">
    <property type="entry name" value="Chromosome partitioning protein ParB"/>
    <property type="match status" value="1"/>
</dbReference>
<dbReference type="GO" id="GO:0005694">
    <property type="term" value="C:chromosome"/>
    <property type="evidence" value="ECO:0007669"/>
    <property type="project" value="TreeGrafter"/>
</dbReference>
<dbReference type="InterPro" id="IPR003115">
    <property type="entry name" value="ParB_N"/>
</dbReference>
<dbReference type="Gene3D" id="3.90.1530.30">
    <property type="match status" value="1"/>
</dbReference>
<feature type="compositionally biased region" description="Basic and acidic residues" evidence="4">
    <location>
        <begin position="222"/>
        <end position="233"/>
    </location>
</feature>
<comment type="caution">
    <text evidence="6">The sequence shown here is derived from an EMBL/GenBank/DDBJ whole genome shotgun (WGS) entry which is preliminary data.</text>
</comment>
<accession>A0AAW5WQY3</accession>
<dbReference type="CDD" id="cd16393">
    <property type="entry name" value="SPO0J_N"/>
    <property type="match status" value="1"/>
</dbReference>
<proteinExistence type="inferred from homology"/>
<dbReference type="GO" id="GO:0003677">
    <property type="term" value="F:DNA binding"/>
    <property type="evidence" value="ECO:0007669"/>
    <property type="project" value="UniProtKB-KW"/>
</dbReference>
<dbReference type="SMART" id="SM00470">
    <property type="entry name" value="ParB"/>
    <property type="match status" value="1"/>
</dbReference>
<dbReference type="PANTHER" id="PTHR33375">
    <property type="entry name" value="CHROMOSOME-PARTITIONING PROTEIN PARB-RELATED"/>
    <property type="match status" value="1"/>
</dbReference>
<dbReference type="InterPro" id="IPR004437">
    <property type="entry name" value="ParB/RepB/Spo0J"/>
</dbReference>
<comment type="similarity">
    <text evidence="2">Belongs to the ParB family.</text>
</comment>
<dbReference type="FunFam" id="3.90.1530.30:FF:000001">
    <property type="entry name" value="Chromosome partitioning protein ParB"/>
    <property type="match status" value="1"/>
</dbReference>
<dbReference type="SUPFAM" id="SSF110849">
    <property type="entry name" value="ParB/Sulfiredoxin"/>
    <property type="match status" value="1"/>
</dbReference>
<evidence type="ECO:0000256" key="1">
    <source>
        <dbReference type="ARBA" id="ARBA00004453"/>
    </source>
</evidence>
<dbReference type="NCBIfam" id="TIGR00180">
    <property type="entry name" value="parB_part"/>
    <property type="match status" value="1"/>
</dbReference>
<evidence type="ECO:0000256" key="3">
    <source>
        <dbReference type="ARBA" id="ARBA00023125"/>
    </source>
</evidence>
<dbReference type="RefSeq" id="WP_269295737.1">
    <property type="nucleotide sequence ID" value="NZ_JAKHPH010000001.1"/>
</dbReference>
<evidence type="ECO:0000313" key="7">
    <source>
        <dbReference type="Proteomes" id="UP001212401"/>
    </source>
</evidence>
<dbReference type="InterPro" id="IPR036086">
    <property type="entry name" value="ParB/Sulfiredoxin_sf"/>
</dbReference>
<dbReference type="AlphaFoldDB" id="A0AAW5WQY3"/>
<dbReference type="InterPro" id="IPR041468">
    <property type="entry name" value="HTH_ParB/Spo0J"/>
</dbReference>
<gene>
    <name evidence="6" type="ORF">L2724_00885</name>
</gene>
<reference evidence="6" key="1">
    <citation type="submission" date="2022-01" db="EMBL/GenBank/DDBJ databases">
        <title>VMRC isolate genome collection.</title>
        <authorList>
            <person name="France M."/>
            <person name="Rutt L."/>
            <person name="Humphrys M."/>
            <person name="Ravel J."/>
        </authorList>
    </citation>
    <scope>NUCLEOTIDE SEQUENCE</scope>
    <source>
        <strain evidence="6">C0048A1</strain>
    </source>
</reference>
<dbReference type="GO" id="GO:0009295">
    <property type="term" value="C:nucleoid"/>
    <property type="evidence" value="ECO:0007669"/>
    <property type="project" value="UniProtKB-SubCell"/>
</dbReference>
<dbReference type="EMBL" id="JAKHPH010000001">
    <property type="protein sequence ID" value="MCZ3666838.1"/>
    <property type="molecule type" value="Genomic_DNA"/>
</dbReference>
<evidence type="ECO:0000256" key="2">
    <source>
        <dbReference type="ARBA" id="ARBA00006295"/>
    </source>
</evidence>
<dbReference type="Gene3D" id="1.10.10.2830">
    <property type="match status" value="1"/>
</dbReference>
<feature type="domain" description="ParB-like N-terminal" evidence="5">
    <location>
        <begin position="21"/>
        <end position="111"/>
    </location>
</feature>
<evidence type="ECO:0000259" key="5">
    <source>
        <dbReference type="SMART" id="SM00470"/>
    </source>
</evidence>
<dbReference type="Proteomes" id="UP001212401">
    <property type="component" value="Unassembled WGS sequence"/>
</dbReference>
<dbReference type="GO" id="GO:0045881">
    <property type="term" value="P:positive regulation of sporulation resulting in formation of a cellular spore"/>
    <property type="evidence" value="ECO:0007669"/>
    <property type="project" value="TreeGrafter"/>
</dbReference>
<dbReference type="GO" id="GO:0007059">
    <property type="term" value="P:chromosome segregation"/>
    <property type="evidence" value="ECO:0007669"/>
    <property type="project" value="TreeGrafter"/>
</dbReference>
<dbReference type="Pfam" id="PF17762">
    <property type="entry name" value="HTH_ParB"/>
    <property type="match status" value="1"/>
</dbReference>
<organism evidence="6 7">
    <name type="scientific">Limosilactobacillus vaginalis</name>
    <dbReference type="NCBI Taxonomy" id="1633"/>
    <lineage>
        <taxon>Bacteria</taxon>
        <taxon>Bacillati</taxon>
        <taxon>Bacillota</taxon>
        <taxon>Bacilli</taxon>
        <taxon>Lactobacillales</taxon>
        <taxon>Lactobacillaceae</taxon>
        <taxon>Limosilactobacillus</taxon>
    </lineage>
</organism>
<evidence type="ECO:0000256" key="4">
    <source>
        <dbReference type="SAM" id="MobiDB-lite"/>
    </source>
</evidence>
<dbReference type="Pfam" id="PF02195">
    <property type="entry name" value="ParB_N"/>
    <property type="match status" value="1"/>
</dbReference>
<name>A0AAW5WQY3_9LACO</name>
<evidence type="ECO:0000313" key="6">
    <source>
        <dbReference type="EMBL" id="MCZ3666838.1"/>
    </source>
</evidence>
<keyword evidence="3" id="KW-0238">DNA-binding</keyword>
<dbReference type="InterPro" id="IPR050336">
    <property type="entry name" value="Chromosome_partition/occlusion"/>
</dbReference>
<comment type="subcellular location">
    <subcellularLocation>
        <location evidence="1">Cytoplasm</location>
        <location evidence="1">Nucleoid</location>
    </subcellularLocation>
</comment>
<feature type="compositionally biased region" description="Basic residues" evidence="4">
    <location>
        <begin position="257"/>
        <end position="271"/>
    </location>
</feature>
<sequence>MAFSLFGIGKDHSGDTKNKVVEIKVDQIIPNRYQPRKVFDQDAIRELAQTIDEHGLLQPIVVREYESAKYEIIAGERRYRAVKLLNWDTVPAIVEKMSDKETASLALIENLQRSQLSSVEEAQAYRQLMDLNHLTQAALAKGMGKSQSFVANKLRLLKLIKPVQTAILDHRISERHGRAMLDLDEKQQREMLMRVVNERLTVRQTEDEVARILSRPLPSELAKQRAEKKRQELADLEGMPAEEPTTEETVESSKQAQPKKKKTSKRRKKSATSKQSAKATDARLALNTIKKSIKLATDNGFTITTHEKDDDDTYQLVIEIPKKQ</sequence>
<protein>
    <submittedName>
        <fullName evidence="6">Nucleoid occlusion protein</fullName>
    </submittedName>
</protein>
<feature type="region of interest" description="Disordered" evidence="4">
    <location>
        <begin position="220"/>
        <end position="285"/>
    </location>
</feature>